<keyword evidence="2" id="KW-1185">Reference proteome</keyword>
<accession>A0A7G8PWV7</accession>
<evidence type="ECO:0008006" key="3">
    <source>
        <dbReference type="Google" id="ProtNLM"/>
    </source>
</evidence>
<sequence>MEQEVLKTEQARQIRTENLILKFKKFILEQNHPCLMAQTIFSSDDFRLKSYNGLGSRKTAKRIYKDLEEYISSYDFTTNTFETFIAVFPSDNIHCEGQFESMLWDQLQHLHEVDTLDWDETVSDDPNNENFSFSIGGKAFYIVGMHPHSSRYARRAPFPTIVFNLHSQFEKLREMNTYKRVRNRIRSRDKKLQGFINPVLKDFGEESEARQYSGRKVEANWKCPFINKAS</sequence>
<proteinExistence type="predicted"/>
<dbReference type="EMBL" id="CP052909">
    <property type="protein sequence ID" value="QNJ98823.1"/>
    <property type="molecule type" value="Genomic_DNA"/>
</dbReference>
<name>A0A7G8PWV7_9FLAO</name>
<dbReference type="InterPro" id="IPR014988">
    <property type="entry name" value="Uncharacterised_YqcI/YcgG"/>
</dbReference>
<dbReference type="PANTHER" id="PTHR40045:SF1">
    <property type="entry name" value="YQCI_YCGG FAMILY PROTEIN"/>
    <property type="match status" value="1"/>
</dbReference>
<protein>
    <recommendedName>
        <fullName evidence="3">YqcI/YcgG family protein</fullName>
    </recommendedName>
</protein>
<reference evidence="1 2" key="1">
    <citation type="submission" date="2020-04" db="EMBL/GenBank/DDBJ databases">
        <title>Genome sequence of Altibacter aquimarinus strain ALE3EI.</title>
        <authorList>
            <person name="Oh H.-M."/>
            <person name="Jang D."/>
        </authorList>
    </citation>
    <scope>NUCLEOTIDE SEQUENCE [LARGE SCALE GENOMIC DNA]</scope>
    <source>
        <strain evidence="1 2">ALE3EI</strain>
    </source>
</reference>
<evidence type="ECO:0000313" key="1">
    <source>
        <dbReference type="EMBL" id="QNJ98823.1"/>
    </source>
</evidence>
<dbReference type="PANTHER" id="PTHR40045">
    <property type="entry name" value="YCGG FAMILY PROTEIN"/>
    <property type="match status" value="1"/>
</dbReference>
<organism evidence="1 2">
    <name type="scientific">Constantimarinum furrinae</name>
    <dbReference type="NCBI Taxonomy" id="2562285"/>
    <lineage>
        <taxon>Bacteria</taxon>
        <taxon>Pseudomonadati</taxon>
        <taxon>Bacteroidota</taxon>
        <taxon>Flavobacteriia</taxon>
        <taxon>Flavobacteriales</taxon>
        <taxon>Flavobacteriaceae</taxon>
        <taxon>Altibacter/Constantimarinum group</taxon>
        <taxon>Constantimarinum</taxon>
    </lineage>
</organism>
<gene>
    <name evidence="1" type="ORF">ALE3EI_2281</name>
</gene>
<dbReference type="Pfam" id="PF08892">
    <property type="entry name" value="YqcI_YcgG"/>
    <property type="match status" value="1"/>
</dbReference>
<dbReference type="RefSeq" id="WP_186988794.1">
    <property type="nucleotide sequence ID" value="NZ_CP052909.1"/>
</dbReference>
<dbReference type="NCBIfam" id="NF041366">
    <property type="entry name" value="GntA_guanitoxin"/>
    <property type="match status" value="1"/>
</dbReference>
<evidence type="ECO:0000313" key="2">
    <source>
        <dbReference type="Proteomes" id="UP000515514"/>
    </source>
</evidence>
<dbReference type="KEGG" id="alti:ALE3EI_2281"/>
<dbReference type="Proteomes" id="UP000515514">
    <property type="component" value="Chromosome"/>
</dbReference>
<dbReference type="AlphaFoldDB" id="A0A7G8PWV7"/>